<reference evidence="2 3" key="1">
    <citation type="submission" date="2023-07" db="EMBL/GenBank/DDBJ databases">
        <title>Sequencing the genomes of 1000 actinobacteria strains.</title>
        <authorList>
            <person name="Klenk H.-P."/>
        </authorList>
    </citation>
    <scope>NUCLEOTIDE SEQUENCE [LARGE SCALE GENOMIC DNA]</scope>
    <source>
        <strain evidence="2 3">DSM 41600</strain>
    </source>
</reference>
<accession>A0ABT9KMD1</accession>
<dbReference type="Pfam" id="PF13391">
    <property type="entry name" value="HNH_2"/>
    <property type="match status" value="1"/>
</dbReference>
<protein>
    <submittedName>
        <fullName evidence="2">Ribosomal protein L37AE/L43A</fullName>
    </submittedName>
</protein>
<keyword evidence="2" id="KW-0689">Ribosomal protein</keyword>
<feature type="domain" description="HNH nuclease" evidence="1">
    <location>
        <begin position="211"/>
        <end position="259"/>
    </location>
</feature>
<keyword evidence="2" id="KW-0687">Ribonucleoprotein</keyword>
<name>A0ABT9KMD1_9ACTN</name>
<evidence type="ECO:0000313" key="3">
    <source>
        <dbReference type="Proteomes" id="UP001234880"/>
    </source>
</evidence>
<dbReference type="EMBL" id="JAURUE010000001">
    <property type="protein sequence ID" value="MDP9609587.1"/>
    <property type="molecule type" value="Genomic_DNA"/>
</dbReference>
<evidence type="ECO:0000313" key="2">
    <source>
        <dbReference type="EMBL" id="MDP9609587.1"/>
    </source>
</evidence>
<organism evidence="2 3">
    <name type="scientific">Streptomyces demainii</name>
    <dbReference type="NCBI Taxonomy" id="588122"/>
    <lineage>
        <taxon>Bacteria</taxon>
        <taxon>Bacillati</taxon>
        <taxon>Actinomycetota</taxon>
        <taxon>Actinomycetes</taxon>
        <taxon>Kitasatosporales</taxon>
        <taxon>Streptomycetaceae</taxon>
        <taxon>Streptomyces</taxon>
    </lineage>
</organism>
<gene>
    <name evidence="2" type="ORF">JOF35_001864</name>
</gene>
<dbReference type="Proteomes" id="UP001234880">
    <property type="component" value="Unassembled WGS sequence"/>
</dbReference>
<evidence type="ECO:0000259" key="1">
    <source>
        <dbReference type="Pfam" id="PF13391"/>
    </source>
</evidence>
<proteinExistence type="predicted"/>
<dbReference type="RefSeq" id="WP_307110373.1">
    <property type="nucleotide sequence ID" value="NZ_JAURUE010000001.1"/>
</dbReference>
<comment type="caution">
    <text evidence="2">The sequence shown here is derived from an EMBL/GenBank/DDBJ whole genome shotgun (WGS) entry which is preliminary data.</text>
</comment>
<keyword evidence="3" id="KW-1185">Reference proteome</keyword>
<dbReference type="InterPro" id="IPR003615">
    <property type="entry name" value="HNH_nuc"/>
</dbReference>
<sequence>MTAWLALVTGEDRARSGELYDDVLGVHYSWDDTVANHGTVAVGDIIVMWNSDTLLGISVLEAIDSKMGTKDIHRCPQCNDTEINPRKTKTPVFRCANKECNFEFDEPAKETKAVKQYRGTYEAGWVSMEGVLSGKELRRLCVHPKAQNSFRRLKWDELRAALANKGEATPLGVVENTEKVITGGHSTATVRVRKGQASFRKQLLDTYGEQCAFSGPTPAVVLEAAHLYSFAETGDHNGGGFLLRRDLHRLFDLGLIAVDPNTLLLDVADEIGTYPLYKDLHGKPLKIYKPTTKQRKWLTAHWQIHRQP</sequence>
<dbReference type="GO" id="GO:0005840">
    <property type="term" value="C:ribosome"/>
    <property type="evidence" value="ECO:0007669"/>
    <property type="project" value="UniProtKB-KW"/>
</dbReference>